<keyword evidence="1 3" id="KW-0732">Signal</keyword>
<dbReference type="Gene3D" id="1.50.10.100">
    <property type="entry name" value="Chondroitin AC/alginate lyase"/>
    <property type="match status" value="1"/>
</dbReference>
<feature type="signal peptide" evidence="3">
    <location>
        <begin position="1"/>
        <end position="15"/>
    </location>
</feature>
<proteinExistence type="predicted"/>
<keyword evidence="6" id="KW-1185">Reference proteome</keyword>
<dbReference type="OrthoDB" id="5302720at2759"/>
<protein>
    <recommendedName>
        <fullName evidence="4">Alginate lyase domain-containing protein</fullName>
    </recommendedName>
</protein>
<sequence>MFYFTLALAGSAAAAFTHLGALHTADDIARVKDHVDAGDEPWSTAFTLLMENDHAQLSYEPNAVEVITRGSTGTNTENYSNAYQDAAAAYQLALEWLILGNDSYADASVAILNDWSSTLQDINGTSDMFLAAGLYGYQFANAAELMSTYSGWSDDDQSAFGVMLTDIFANYSRLFLDDHNGNDEYHYYANWDFCNIACLMAVGIFTDNDTMYSQAVDYFLTGPSNGALPVFAIANYTEDGSTKTLMQGQEAGRDQGHATLDFALLGVIAQQGYNQGDDLFASYTNEILNGAEYEAKYNVNESVPYTTYDSYEGTQSVISNESRGDVRPGFELLVAHYSDLKGLNASWSAEYRDYVNENTELDVEGGGGDYGSNSGGYDYLGYGTLMYRLSA</sequence>
<dbReference type="SUPFAM" id="SSF48230">
    <property type="entry name" value="Chondroitin AC/alginate lyase"/>
    <property type="match status" value="1"/>
</dbReference>
<accession>A0A4U0TN24</accession>
<reference evidence="5 6" key="1">
    <citation type="submission" date="2017-03" db="EMBL/GenBank/DDBJ databases">
        <title>Genomes of endolithic fungi from Antarctica.</title>
        <authorList>
            <person name="Coleine C."/>
            <person name="Masonjones S."/>
            <person name="Stajich J.E."/>
        </authorList>
    </citation>
    <scope>NUCLEOTIDE SEQUENCE [LARGE SCALE GENOMIC DNA]</scope>
    <source>
        <strain evidence="5 6">CCFEE 6315</strain>
    </source>
</reference>
<dbReference type="GO" id="GO:0042597">
    <property type="term" value="C:periplasmic space"/>
    <property type="evidence" value="ECO:0007669"/>
    <property type="project" value="InterPro"/>
</dbReference>
<dbReference type="AlphaFoldDB" id="A0A4U0TN24"/>
<dbReference type="InterPro" id="IPR008397">
    <property type="entry name" value="Alginate_lyase_dom"/>
</dbReference>
<evidence type="ECO:0000259" key="4">
    <source>
        <dbReference type="Pfam" id="PF05426"/>
    </source>
</evidence>
<dbReference type="GO" id="GO:0016829">
    <property type="term" value="F:lyase activity"/>
    <property type="evidence" value="ECO:0007669"/>
    <property type="project" value="UniProtKB-KW"/>
</dbReference>
<feature type="chain" id="PRO_5020993193" description="Alginate lyase domain-containing protein" evidence="3">
    <location>
        <begin position="16"/>
        <end position="391"/>
    </location>
</feature>
<dbReference type="EMBL" id="NAJL01000056">
    <property type="protein sequence ID" value="TKA23393.1"/>
    <property type="molecule type" value="Genomic_DNA"/>
</dbReference>
<comment type="caution">
    <text evidence="5">The sequence shown here is derived from an EMBL/GenBank/DDBJ whole genome shotgun (WGS) entry which is preliminary data.</text>
</comment>
<evidence type="ECO:0000256" key="2">
    <source>
        <dbReference type="ARBA" id="ARBA00023239"/>
    </source>
</evidence>
<dbReference type="Pfam" id="PF05426">
    <property type="entry name" value="Alginate_lyase"/>
    <property type="match status" value="1"/>
</dbReference>
<evidence type="ECO:0000256" key="1">
    <source>
        <dbReference type="ARBA" id="ARBA00022729"/>
    </source>
</evidence>
<dbReference type="InterPro" id="IPR008929">
    <property type="entry name" value="Chondroitin_lyas"/>
</dbReference>
<feature type="domain" description="Alginate lyase" evidence="4">
    <location>
        <begin position="72"/>
        <end position="300"/>
    </location>
</feature>
<evidence type="ECO:0000256" key="3">
    <source>
        <dbReference type="SAM" id="SignalP"/>
    </source>
</evidence>
<evidence type="ECO:0000313" key="6">
    <source>
        <dbReference type="Proteomes" id="UP000308549"/>
    </source>
</evidence>
<evidence type="ECO:0000313" key="5">
    <source>
        <dbReference type="EMBL" id="TKA23393.1"/>
    </source>
</evidence>
<organism evidence="5 6">
    <name type="scientific">Salinomyces thailandicus</name>
    <dbReference type="NCBI Taxonomy" id="706561"/>
    <lineage>
        <taxon>Eukaryota</taxon>
        <taxon>Fungi</taxon>
        <taxon>Dikarya</taxon>
        <taxon>Ascomycota</taxon>
        <taxon>Pezizomycotina</taxon>
        <taxon>Dothideomycetes</taxon>
        <taxon>Dothideomycetidae</taxon>
        <taxon>Mycosphaerellales</taxon>
        <taxon>Teratosphaeriaceae</taxon>
        <taxon>Salinomyces</taxon>
    </lineage>
</organism>
<dbReference type="Proteomes" id="UP000308549">
    <property type="component" value="Unassembled WGS sequence"/>
</dbReference>
<name>A0A4U0TN24_9PEZI</name>
<keyword evidence="2" id="KW-0456">Lyase</keyword>
<gene>
    <name evidence="5" type="ORF">B0A50_07269</name>
</gene>